<name>A0AA97PLZ4_PYRO3</name>
<protein>
    <submittedName>
        <fullName evidence="1">Uncharacterized protein</fullName>
    </submittedName>
</protein>
<accession>A0AA97PLZ4</accession>
<evidence type="ECO:0000313" key="1">
    <source>
        <dbReference type="EMBL" id="ELQ39631.1"/>
    </source>
</evidence>
<proteinExistence type="predicted"/>
<sequence>MQLQRTGVGKSHKVHTSGYCAGKWIFTPTTIICHHVPAGEGAVLGWQGDDLAAEIVTACIGFGGKILQKHTNLSIEIKRL</sequence>
<reference evidence="1" key="1">
    <citation type="journal article" date="2012" name="PLoS Genet.">
        <title>Comparative analysis of the genomes of two field isolates of the rice blast fungus Magnaporthe oryzae.</title>
        <authorList>
            <person name="Xue M."/>
            <person name="Yang J."/>
            <person name="Li Z."/>
            <person name="Hu S."/>
            <person name="Yao N."/>
            <person name="Dean R.A."/>
            <person name="Zhao W."/>
            <person name="Shen M."/>
            <person name="Zhang H."/>
            <person name="Li C."/>
            <person name="Liu L."/>
            <person name="Cao L."/>
            <person name="Xu X."/>
            <person name="Xing Y."/>
            <person name="Hsiang T."/>
            <person name="Zhang Z."/>
            <person name="Xu J.R."/>
            <person name="Peng Y.L."/>
        </authorList>
    </citation>
    <scope>NUCLEOTIDE SEQUENCE</scope>
    <source>
        <strain evidence="1">Y34</strain>
    </source>
</reference>
<dbReference type="AlphaFoldDB" id="A0AA97PLZ4"/>
<dbReference type="Proteomes" id="UP000011086">
    <property type="component" value="Unassembled WGS sequence"/>
</dbReference>
<dbReference type="EMBL" id="JH793727">
    <property type="protein sequence ID" value="ELQ39631.1"/>
    <property type="molecule type" value="Genomic_DNA"/>
</dbReference>
<organism evidence="1">
    <name type="scientific">Pyricularia oryzae (strain Y34)</name>
    <name type="common">Rice blast fungus</name>
    <name type="synonym">Magnaporthe oryzae</name>
    <dbReference type="NCBI Taxonomy" id="1143189"/>
    <lineage>
        <taxon>Eukaryota</taxon>
        <taxon>Fungi</taxon>
        <taxon>Dikarya</taxon>
        <taxon>Ascomycota</taxon>
        <taxon>Pezizomycotina</taxon>
        <taxon>Sordariomycetes</taxon>
        <taxon>Sordariomycetidae</taxon>
        <taxon>Magnaporthales</taxon>
        <taxon>Pyriculariaceae</taxon>
        <taxon>Pyricularia</taxon>
    </lineage>
</organism>
<gene>
    <name evidence="1" type="ORF">OOU_Y34scaffold00491g3</name>
</gene>